<evidence type="ECO:0000313" key="2">
    <source>
        <dbReference type="Proteomes" id="UP000441586"/>
    </source>
</evidence>
<proteinExistence type="predicted"/>
<sequence>MAPPDFSKSTIETLGKRASLLCSNPDCRRITAGATSTEKATIIGEAAHIYGARPKAARFSPQMSDLERAQGTNGIWLCRACHKLIDDDEIRYSPELLFKWREIHDEFTATQLEKAGSWARIEVQKDFLTRIHSYLQPQGAF</sequence>
<protein>
    <recommendedName>
        <fullName evidence="3">HNH endonuclease</fullName>
    </recommendedName>
</protein>
<dbReference type="AlphaFoldDB" id="A0A6A4RL34"/>
<evidence type="ECO:0008006" key="3">
    <source>
        <dbReference type="Google" id="ProtNLM"/>
    </source>
</evidence>
<dbReference type="RefSeq" id="WP_158978839.1">
    <property type="nucleotide sequence ID" value="NZ_WSFO01000004.1"/>
</dbReference>
<accession>A0A6A4RL34</accession>
<comment type="caution">
    <text evidence="1">The sequence shown here is derived from an EMBL/GenBank/DDBJ whole genome shotgun (WGS) entry which is preliminary data.</text>
</comment>
<gene>
    <name evidence="1" type="ORF">GP644_08870</name>
</gene>
<dbReference type="EMBL" id="WSFO01000004">
    <property type="protein sequence ID" value="KAE9630504.1"/>
    <property type="molecule type" value="Genomic_DNA"/>
</dbReference>
<evidence type="ECO:0000313" key="1">
    <source>
        <dbReference type="EMBL" id="KAE9630504.1"/>
    </source>
</evidence>
<organism evidence="1 2">
    <name type="scientific">Parasedimentitalea maritima</name>
    <dbReference type="NCBI Taxonomy" id="2578117"/>
    <lineage>
        <taxon>Bacteria</taxon>
        <taxon>Pseudomonadati</taxon>
        <taxon>Pseudomonadota</taxon>
        <taxon>Alphaproteobacteria</taxon>
        <taxon>Rhodobacterales</taxon>
        <taxon>Paracoccaceae</taxon>
        <taxon>Parasedimentitalea</taxon>
    </lineage>
</organism>
<dbReference type="Proteomes" id="UP000441586">
    <property type="component" value="Unassembled WGS sequence"/>
</dbReference>
<reference evidence="1 2" key="1">
    <citation type="submission" date="2019-12" db="EMBL/GenBank/DDBJ databases">
        <authorList>
            <person name="Zhang Y.-J."/>
        </authorList>
    </citation>
    <scope>NUCLEOTIDE SEQUENCE [LARGE SCALE GENOMIC DNA]</scope>
    <source>
        <strain evidence="1 2">H18S-6</strain>
    </source>
</reference>
<name>A0A6A4RL34_9RHOB</name>